<keyword evidence="3" id="KW-0378">Hydrolase</keyword>
<dbReference type="OrthoDB" id="294016at2759"/>
<dbReference type="EMBL" id="GG662603">
    <property type="protein sequence ID" value="EAS01378.2"/>
    <property type="molecule type" value="Genomic_DNA"/>
</dbReference>
<dbReference type="eggNOG" id="KOG1716">
    <property type="taxonomic scope" value="Eukaryota"/>
</dbReference>
<evidence type="ECO:0000256" key="4">
    <source>
        <dbReference type="ARBA" id="ARBA00022912"/>
    </source>
</evidence>
<feature type="domain" description="Tyrosine specific protein phosphatases" evidence="7">
    <location>
        <begin position="723"/>
        <end position="780"/>
    </location>
</feature>
<dbReference type="InterPro" id="IPR000340">
    <property type="entry name" value="Dual-sp_phosphatase_cat-dom"/>
</dbReference>
<dbReference type="PANTHER" id="PTHR10159">
    <property type="entry name" value="DUAL SPECIFICITY PROTEIN PHOSPHATASE"/>
    <property type="match status" value="1"/>
</dbReference>
<dbReference type="InParanoid" id="I7M2V5"/>
<dbReference type="Proteomes" id="UP000009168">
    <property type="component" value="Unassembled WGS sequence"/>
</dbReference>
<dbReference type="InterPro" id="IPR016130">
    <property type="entry name" value="Tyr_Pase_AS"/>
</dbReference>
<dbReference type="PROSITE" id="PS00383">
    <property type="entry name" value="TYR_PHOSPHATASE_1"/>
    <property type="match status" value="1"/>
</dbReference>
<keyword evidence="5" id="KW-0732">Signal</keyword>
<dbReference type="InterPro" id="IPR011050">
    <property type="entry name" value="Pectin_lyase_fold/virulence"/>
</dbReference>
<dbReference type="GO" id="GO:0005737">
    <property type="term" value="C:cytoplasm"/>
    <property type="evidence" value="ECO:0007669"/>
    <property type="project" value="TreeGrafter"/>
</dbReference>
<evidence type="ECO:0000259" key="7">
    <source>
        <dbReference type="PROSITE" id="PS50056"/>
    </source>
</evidence>
<dbReference type="PROSITE" id="PS50056">
    <property type="entry name" value="TYR_PHOSPHATASE_2"/>
    <property type="match status" value="1"/>
</dbReference>
<feature type="signal peptide" evidence="5">
    <location>
        <begin position="1"/>
        <end position="28"/>
    </location>
</feature>
<reference evidence="9" key="1">
    <citation type="journal article" date="2006" name="PLoS Biol.">
        <title>Macronuclear genome sequence of the ciliate Tetrahymena thermophila, a model eukaryote.</title>
        <authorList>
            <person name="Eisen J.A."/>
            <person name="Coyne R.S."/>
            <person name="Wu M."/>
            <person name="Wu D."/>
            <person name="Thiagarajan M."/>
            <person name="Wortman J.R."/>
            <person name="Badger J.H."/>
            <person name="Ren Q."/>
            <person name="Amedeo P."/>
            <person name="Jones K.M."/>
            <person name="Tallon L.J."/>
            <person name="Delcher A.L."/>
            <person name="Salzberg S.L."/>
            <person name="Silva J.C."/>
            <person name="Haas B.J."/>
            <person name="Majoros W.H."/>
            <person name="Farzad M."/>
            <person name="Carlton J.M."/>
            <person name="Smith R.K. Jr."/>
            <person name="Garg J."/>
            <person name="Pearlman R.E."/>
            <person name="Karrer K.M."/>
            <person name="Sun L."/>
            <person name="Manning G."/>
            <person name="Elde N.C."/>
            <person name="Turkewitz A.P."/>
            <person name="Asai D.J."/>
            <person name="Wilkes D.E."/>
            <person name="Wang Y."/>
            <person name="Cai H."/>
            <person name="Collins K."/>
            <person name="Stewart B.A."/>
            <person name="Lee S.R."/>
            <person name="Wilamowska K."/>
            <person name="Weinberg Z."/>
            <person name="Ruzzo W.L."/>
            <person name="Wloga D."/>
            <person name="Gaertig J."/>
            <person name="Frankel J."/>
            <person name="Tsao C.-C."/>
            <person name="Gorovsky M.A."/>
            <person name="Keeling P.J."/>
            <person name="Waller R.F."/>
            <person name="Patron N.J."/>
            <person name="Cherry J.M."/>
            <person name="Stover N.A."/>
            <person name="Krieger C.J."/>
            <person name="del Toro C."/>
            <person name="Ryder H.F."/>
            <person name="Williamson S.C."/>
            <person name="Barbeau R.A."/>
            <person name="Hamilton E.P."/>
            <person name="Orias E."/>
        </authorList>
    </citation>
    <scope>NUCLEOTIDE SEQUENCE [LARGE SCALE GENOMIC DNA]</scope>
    <source>
        <strain evidence="9">SB210</strain>
    </source>
</reference>
<dbReference type="InterPro" id="IPR000387">
    <property type="entry name" value="Tyr_Pase_dom"/>
</dbReference>
<dbReference type="SMART" id="SM00195">
    <property type="entry name" value="DSPc"/>
    <property type="match status" value="1"/>
</dbReference>
<dbReference type="InterPro" id="IPR029021">
    <property type="entry name" value="Prot-tyrosine_phosphatase-like"/>
</dbReference>
<dbReference type="Gene3D" id="3.90.190.10">
    <property type="entry name" value="Protein tyrosine phosphatase superfamily"/>
    <property type="match status" value="1"/>
</dbReference>
<evidence type="ECO:0000259" key="6">
    <source>
        <dbReference type="PROSITE" id="PS50054"/>
    </source>
</evidence>
<feature type="domain" description="Tyrosine-protein phosphatase" evidence="6">
    <location>
        <begin position="659"/>
        <end position="802"/>
    </location>
</feature>
<evidence type="ECO:0000256" key="2">
    <source>
        <dbReference type="ARBA" id="ARBA00013064"/>
    </source>
</evidence>
<accession>I7M2V5</accession>
<dbReference type="AlphaFoldDB" id="I7M2V5"/>
<evidence type="ECO:0000256" key="3">
    <source>
        <dbReference type="ARBA" id="ARBA00022801"/>
    </source>
</evidence>
<dbReference type="GO" id="GO:0043409">
    <property type="term" value="P:negative regulation of MAPK cascade"/>
    <property type="evidence" value="ECO:0007669"/>
    <property type="project" value="TreeGrafter"/>
</dbReference>
<dbReference type="CDD" id="cd14498">
    <property type="entry name" value="DSP"/>
    <property type="match status" value="1"/>
</dbReference>
<dbReference type="SUPFAM" id="SSF52799">
    <property type="entry name" value="(Phosphotyrosine protein) phosphatases II"/>
    <property type="match status" value="1"/>
</dbReference>
<dbReference type="GeneID" id="7826046"/>
<dbReference type="InterPro" id="IPR020422">
    <property type="entry name" value="TYR_PHOSPHATASE_DUAL_dom"/>
</dbReference>
<dbReference type="KEGG" id="tet:TTHERM_00149890"/>
<protein>
    <recommendedName>
        <fullName evidence="2">protein-tyrosine-phosphatase</fullName>
        <ecNumber evidence="2">3.1.3.48</ecNumber>
    </recommendedName>
</protein>
<evidence type="ECO:0000256" key="1">
    <source>
        <dbReference type="ARBA" id="ARBA00008601"/>
    </source>
</evidence>
<comment type="similarity">
    <text evidence="1">Belongs to the protein-tyrosine phosphatase family. Non-receptor class dual specificity subfamily.</text>
</comment>
<keyword evidence="9" id="KW-1185">Reference proteome</keyword>
<name>I7M2V5_TETTS</name>
<dbReference type="GO" id="GO:0033550">
    <property type="term" value="F:MAP kinase tyrosine phosphatase activity"/>
    <property type="evidence" value="ECO:0007669"/>
    <property type="project" value="TreeGrafter"/>
</dbReference>
<dbReference type="PROSITE" id="PS50054">
    <property type="entry name" value="TYR_PHOSPHATASE_DUAL"/>
    <property type="match status" value="1"/>
</dbReference>
<dbReference type="RefSeq" id="XP_001021624.2">
    <property type="nucleotide sequence ID" value="XM_001021624.2"/>
</dbReference>
<proteinExistence type="inferred from homology"/>
<evidence type="ECO:0000313" key="9">
    <source>
        <dbReference type="Proteomes" id="UP000009168"/>
    </source>
</evidence>
<dbReference type="SUPFAM" id="SSF51126">
    <property type="entry name" value="Pectin lyase-like"/>
    <property type="match status" value="1"/>
</dbReference>
<sequence length="805" mass="92928">MIKGQAYFTIHIFMLCQITLLFFGGVSSQSSLERLLVDQNVQYNIIDNYILQLDGQSSIKLDILLNNTNVTQVLQFCEQQKIELNIYIENVQIYQNSQGLAFLNNCKNSQVQFLSINQLALKNVTLDISLVLLQNLKSNQAILVYPQVLNLIIQDLKSDSFSIFQSKLPLLEIGNQTQNSVIQLKQFIIPYLEDNKQNISENRKQISESFKELENGYQSEQRSLILISNQNYNYPQLNISNVSVDFVNNNIRFIEIINYGAQLMLENSQFYRNKALYNGGAIYSQSTFPLIISNVTFDSCSSEYFGGAVMAYQLQIINCTFINQKSKIGGAVFTSSKDYSKITNTIFINNKATICSQDVFQCQWFNYDKQHSTCDLFQIDSIFEYNQQLQQTPLYIKPNNYTKSIIPPEDIDYFQSTLMYGILYIIKFKINNFIANITTFSLDQQIGNLYSYLHPVDKQNFFPLNIPNITYPYLVTTYSNNLDCSSRSLVDFVMLDYFYNQQQNYIKGCFNVSQQCGIGMSQTNTIYMQQIYKQCTYCNTGQFSYELEYNCQSCNSFYYSQCYASTTFLNNGFWRSEFSSDESSLYQCSLSPQNCFSSRREGIGNSLCKEGYLGDQCLTCDINGIVWGDFYGHIWNIQNPQNIMDKQPIDINLIIKLDQNEKLKGNLYLGSVYGADSIKQNNKEKIFSILSIGNEPENQIKLDTKEFNHLTLEIYDHPNFQILHFFEAAISFIKQALSKNNVLVHCFAGASRSSTIIIAYLMKEHQMTFQEAFNLTKSKRQKTNPNQGFLEQLKQYENIIKQQIQ</sequence>
<dbReference type="EC" id="3.1.3.48" evidence="2"/>
<dbReference type="GO" id="GO:0008330">
    <property type="term" value="F:protein tyrosine/threonine phosphatase activity"/>
    <property type="evidence" value="ECO:0007669"/>
    <property type="project" value="TreeGrafter"/>
</dbReference>
<keyword evidence="4" id="KW-0904">Protein phosphatase</keyword>
<dbReference type="PANTHER" id="PTHR10159:SF511">
    <property type="entry name" value="DUAL SPECIFICITY PROTEIN PHOSPHATASE 1"/>
    <property type="match status" value="1"/>
</dbReference>
<evidence type="ECO:0000313" key="8">
    <source>
        <dbReference type="EMBL" id="EAS01378.2"/>
    </source>
</evidence>
<organism evidence="8 9">
    <name type="scientific">Tetrahymena thermophila (strain SB210)</name>
    <dbReference type="NCBI Taxonomy" id="312017"/>
    <lineage>
        <taxon>Eukaryota</taxon>
        <taxon>Sar</taxon>
        <taxon>Alveolata</taxon>
        <taxon>Ciliophora</taxon>
        <taxon>Intramacronucleata</taxon>
        <taxon>Oligohymenophorea</taxon>
        <taxon>Hymenostomatida</taxon>
        <taxon>Tetrahymenina</taxon>
        <taxon>Tetrahymenidae</taxon>
        <taxon>Tetrahymena</taxon>
    </lineage>
</organism>
<evidence type="ECO:0000256" key="5">
    <source>
        <dbReference type="SAM" id="SignalP"/>
    </source>
</evidence>
<dbReference type="Pfam" id="PF00782">
    <property type="entry name" value="DSPc"/>
    <property type="match status" value="1"/>
</dbReference>
<feature type="chain" id="PRO_5003712183" description="protein-tyrosine-phosphatase" evidence="5">
    <location>
        <begin position="29"/>
        <end position="805"/>
    </location>
</feature>
<gene>
    <name evidence="8" type="ORF">TTHERM_00149890</name>
</gene>
<dbReference type="GO" id="GO:0017017">
    <property type="term" value="F:MAP kinase tyrosine/serine/threonine phosphatase activity"/>
    <property type="evidence" value="ECO:0007669"/>
    <property type="project" value="TreeGrafter"/>
</dbReference>
<dbReference type="STRING" id="312017.I7M2V5"/>